<evidence type="ECO:0008006" key="6">
    <source>
        <dbReference type="Google" id="ProtNLM"/>
    </source>
</evidence>
<evidence type="ECO:0000256" key="2">
    <source>
        <dbReference type="SAM" id="MobiDB-lite"/>
    </source>
</evidence>
<dbReference type="InterPro" id="IPR024418">
    <property type="entry name" value="DUF3862"/>
</dbReference>
<name>A0A396SSY3_9LACO</name>
<keyword evidence="3" id="KW-1133">Transmembrane helix</keyword>
<gene>
    <name evidence="4" type="ORF">DS835_03810</name>
</gene>
<proteinExistence type="predicted"/>
<accession>A0A396SSY3</accession>
<dbReference type="Pfam" id="PF12978">
    <property type="entry name" value="DUF3862"/>
    <property type="match status" value="1"/>
</dbReference>
<dbReference type="InterPro" id="IPR037873">
    <property type="entry name" value="BamE-like"/>
</dbReference>
<dbReference type="Gene3D" id="3.30.1450.10">
    <property type="match status" value="2"/>
</dbReference>
<dbReference type="EMBL" id="QOCV01000005">
    <property type="protein sequence ID" value="RHW54737.1"/>
    <property type="molecule type" value="Genomic_DNA"/>
</dbReference>
<feature type="region of interest" description="Disordered" evidence="2">
    <location>
        <begin position="54"/>
        <end position="78"/>
    </location>
</feature>
<reference evidence="4 5" key="1">
    <citation type="submission" date="2018-07" db="EMBL/GenBank/DDBJ databases">
        <title>Genome sequences of six Lactobacillus spp. isolated from bumble bee guts.</title>
        <authorList>
            <person name="Motta E.V.S."/>
            <person name="Moran N.A."/>
        </authorList>
    </citation>
    <scope>NUCLEOTIDE SEQUENCE [LARGE SCALE GENOMIC DNA]</scope>
    <source>
        <strain evidence="4 5">OCC3</strain>
    </source>
</reference>
<evidence type="ECO:0000256" key="1">
    <source>
        <dbReference type="ARBA" id="ARBA00022729"/>
    </source>
</evidence>
<keyword evidence="3" id="KW-0472">Membrane</keyword>
<comment type="caution">
    <text evidence="4">The sequence shown here is derived from an EMBL/GenBank/DDBJ whole genome shotgun (WGS) entry which is preliminary data.</text>
</comment>
<dbReference type="AlphaFoldDB" id="A0A396SSY3"/>
<evidence type="ECO:0000313" key="4">
    <source>
        <dbReference type="EMBL" id="RHW54737.1"/>
    </source>
</evidence>
<protein>
    <recommendedName>
        <fullName evidence="6">DUF3862 domain-containing protein</fullName>
    </recommendedName>
</protein>
<dbReference type="Proteomes" id="UP000265862">
    <property type="component" value="Unassembled WGS sequence"/>
</dbReference>
<sequence>MADYLFEGKNMNNLQKMSKTTNQPFYKKTWFWIIIAIAFIGLLGAVFWAGKNSTSNSATKTEEKSKRKSKPKLVSDKLGDKTTENNMALFQIYTRIKVGDLMQDGQGGSTYAYVKKSLQSGPSKISDSETSGIETTVAKWKYDDMTLTFIFVNNKVVRANLTDFRWERPANKLTRKAYKKLSNSTTADEVTNKFGLPDEMAQSLIWGNYKTTYTWYTGIDGGVGSRVTLDFTGQRLTGKSETGLSN</sequence>
<keyword evidence="1" id="KW-0732">Signal</keyword>
<keyword evidence="3" id="KW-0812">Transmembrane</keyword>
<feature type="transmembrane region" description="Helical" evidence="3">
    <location>
        <begin position="30"/>
        <end position="50"/>
    </location>
</feature>
<evidence type="ECO:0000256" key="3">
    <source>
        <dbReference type="SAM" id="Phobius"/>
    </source>
</evidence>
<evidence type="ECO:0000313" key="5">
    <source>
        <dbReference type="Proteomes" id="UP000265862"/>
    </source>
</evidence>
<organism evidence="4 5">
    <name type="scientific">Lactobacillus bombicola</name>
    <dbReference type="NCBI Taxonomy" id="1505723"/>
    <lineage>
        <taxon>Bacteria</taxon>
        <taxon>Bacillati</taxon>
        <taxon>Bacillota</taxon>
        <taxon>Bacilli</taxon>
        <taxon>Lactobacillales</taxon>
        <taxon>Lactobacillaceae</taxon>
        <taxon>Lactobacillus</taxon>
    </lineage>
</organism>